<keyword evidence="4 7" id="KW-0812">Transmembrane</keyword>
<gene>
    <name evidence="9" type="ORF">KHB02_012970</name>
</gene>
<accession>A0A9J6MS09</accession>
<feature type="transmembrane region" description="Helical" evidence="7">
    <location>
        <begin position="287"/>
        <end position="305"/>
    </location>
</feature>
<evidence type="ECO:0000256" key="6">
    <source>
        <dbReference type="ARBA" id="ARBA00023136"/>
    </source>
</evidence>
<reference evidence="9 10" key="1">
    <citation type="submission" date="2022-03" db="EMBL/GenBank/DDBJ databases">
        <title>Novel Bacillus species.</title>
        <authorList>
            <person name="Liu G."/>
        </authorList>
    </citation>
    <scope>NUCLEOTIDE SEQUENCE [LARGE SCALE GENOMIC DNA]</scope>
    <source>
        <strain evidence="9 10">FJAT-50051</strain>
    </source>
</reference>
<keyword evidence="6 7" id="KW-0472">Membrane</keyword>
<dbReference type="Pfam" id="PF06808">
    <property type="entry name" value="DctM"/>
    <property type="match status" value="1"/>
</dbReference>
<evidence type="ECO:0000313" key="10">
    <source>
        <dbReference type="Proteomes" id="UP000677265"/>
    </source>
</evidence>
<dbReference type="PANTHER" id="PTHR33362">
    <property type="entry name" value="SIALIC ACID TRAP TRANSPORTER PERMEASE PROTEIN SIAT-RELATED"/>
    <property type="match status" value="1"/>
</dbReference>
<dbReference type="NCBIfam" id="TIGR00786">
    <property type="entry name" value="dctM"/>
    <property type="match status" value="1"/>
</dbReference>
<evidence type="ECO:0000256" key="5">
    <source>
        <dbReference type="ARBA" id="ARBA00022989"/>
    </source>
</evidence>
<dbReference type="AlphaFoldDB" id="A0A9J6MS09"/>
<dbReference type="InterPro" id="IPR004681">
    <property type="entry name" value="TRAP_DctM"/>
</dbReference>
<dbReference type="GO" id="GO:0022857">
    <property type="term" value="F:transmembrane transporter activity"/>
    <property type="evidence" value="ECO:0007669"/>
    <property type="project" value="TreeGrafter"/>
</dbReference>
<evidence type="ECO:0000256" key="4">
    <source>
        <dbReference type="ARBA" id="ARBA00022692"/>
    </source>
</evidence>
<feature type="transmembrane region" description="Helical" evidence="7">
    <location>
        <begin position="59"/>
        <end position="78"/>
    </location>
</feature>
<evidence type="ECO:0000259" key="8">
    <source>
        <dbReference type="Pfam" id="PF06808"/>
    </source>
</evidence>
<feature type="transmembrane region" description="Helical" evidence="7">
    <location>
        <begin position="249"/>
        <end position="266"/>
    </location>
</feature>
<dbReference type="RefSeq" id="WP_241113842.1">
    <property type="nucleotide sequence ID" value="NZ_JAGYPE020000020.1"/>
</dbReference>
<feature type="transmembrane region" description="Helical" evidence="7">
    <location>
        <begin position="98"/>
        <end position="121"/>
    </location>
</feature>
<organism evidence="9 10">
    <name type="scientific">Neobacillus citreus</name>
    <dbReference type="NCBI Taxonomy" id="2833578"/>
    <lineage>
        <taxon>Bacteria</taxon>
        <taxon>Bacillati</taxon>
        <taxon>Bacillota</taxon>
        <taxon>Bacilli</taxon>
        <taxon>Bacillales</taxon>
        <taxon>Bacillaceae</taxon>
        <taxon>Neobacillus</taxon>
    </lineage>
</organism>
<evidence type="ECO:0000256" key="2">
    <source>
        <dbReference type="ARBA" id="ARBA00022475"/>
    </source>
</evidence>
<dbReference type="PIRSF" id="PIRSF006066">
    <property type="entry name" value="HI0050"/>
    <property type="match status" value="1"/>
</dbReference>
<keyword evidence="3" id="KW-0997">Cell inner membrane</keyword>
<feature type="domain" description="TRAP C4-dicarboxylate transport system permease DctM subunit" evidence="8">
    <location>
        <begin position="12"/>
        <end position="428"/>
    </location>
</feature>
<dbReference type="InterPro" id="IPR010656">
    <property type="entry name" value="DctM"/>
</dbReference>
<proteinExistence type="predicted"/>
<keyword evidence="2" id="KW-1003">Cell membrane</keyword>
<feature type="transmembrane region" description="Helical" evidence="7">
    <location>
        <begin position="142"/>
        <end position="166"/>
    </location>
</feature>
<name>A0A9J6MS09_9BACI</name>
<dbReference type="Proteomes" id="UP000677265">
    <property type="component" value="Unassembled WGS sequence"/>
</dbReference>
<dbReference type="EMBL" id="JAGYPE020000020">
    <property type="protein sequence ID" value="MCH6266434.1"/>
    <property type="molecule type" value="Genomic_DNA"/>
</dbReference>
<feature type="transmembrane region" description="Helical" evidence="7">
    <location>
        <begin position="365"/>
        <end position="384"/>
    </location>
</feature>
<comment type="subcellular location">
    <subcellularLocation>
        <location evidence="1">Cell inner membrane</location>
        <topology evidence="1">Multi-pass membrane protein</topology>
    </subcellularLocation>
</comment>
<dbReference type="PANTHER" id="PTHR33362:SF5">
    <property type="entry name" value="C4-DICARBOXYLATE TRAP TRANSPORTER LARGE PERMEASE PROTEIN DCTM"/>
    <property type="match status" value="1"/>
</dbReference>
<feature type="transmembrane region" description="Helical" evidence="7">
    <location>
        <begin position="223"/>
        <end position="243"/>
    </location>
</feature>
<evidence type="ECO:0000256" key="3">
    <source>
        <dbReference type="ARBA" id="ARBA00022519"/>
    </source>
</evidence>
<dbReference type="GO" id="GO:0005886">
    <property type="term" value="C:plasma membrane"/>
    <property type="evidence" value="ECO:0007669"/>
    <property type="project" value="UniProtKB-SubCell"/>
</dbReference>
<feature type="transmembrane region" description="Helical" evidence="7">
    <location>
        <begin position="6"/>
        <end position="39"/>
    </location>
</feature>
<comment type="caution">
    <text evidence="9">The sequence shown here is derived from an EMBL/GenBank/DDBJ whole genome shotgun (WGS) entry which is preliminary data.</text>
</comment>
<keyword evidence="5 7" id="KW-1133">Transmembrane helix</keyword>
<feature type="transmembrane region" description="Helical" evidence="7">
    <location>
        <begin position="178"/>
        <end position="202"/>
    </location>
</feature>
<evidence type="ECO:0000256" key="1">
    <source>
        <dbReference type="ARBA" id="ARBA00004429"/>
    </source>
</evidence>
<sequence>MLSITAVSIIVIIAVFVLMFLRVPIAVSMAVPACLGIVYLKGWETLFSVVNTNVWEQSFSYTLSTIPLFVLMGQLLYYSDLTTELFTAFRNWLNQLKGGLGIATVGASAMFAAASGSSLATTGTMGVMAAKEMLNAGYSKSLTGGSIAAGGTLGILIPPSTMFIVYGMMTEQSIGKLLIAGIIPGILLTLLFMLAISIAIFINPNHHVKTKEEEKISWKEKFSSLKPTVWIVVLFIIVIGGMYVGFFSATESAGVGALGAFAIGFARKKLTKEKITATVYETIKTTGFIFAIVMGAFILNYFLMITRVPQMISDFLFARDLSAAMIFILIILMYMVLGCVMDSLSMVVVTIPIILPLVEALGFDLIWFGVIIVLVVEMALITPPVGMNCYVLNGVVKELDLVSIFKGAIIFVIPILVLIALLYIFPEIALFLPTSVK</sequence>
<feature type="transmembrane region" description="Helical" evidence="7">
    <location>
        <begin position="325"/>
        <end position="358"/>
    </location>
</feature>
<feature type="transmembrane region" description="Helical" evidence="7">
    <location>
        <begin position="404"/>
        <end position="425"/>
    </location>
</feature>
<evidence type="ECO:0000313" key="9">
    <source>
        <dbReference type="EMBL" id="MCH6266434.1"/>
    </source>
</evidence>
<protein>
    <submittedName>
        <fullName evidence="9">TRAP transporter large permease</fullName>
    </submittedName>
</protein>
<keyword evidence="10" id="KW-1185">Reference proteome</keyword>
<evidence type="ECO:0000256" key="7">
    <source>
        <dbReference type="SAM" id="Phobius"/>
    </source>
</evidence>